<comment type="catalytic activity">
    <reaction evidence="11">
        <text>O-phospho-L-threonyl-[protein] + H2O = L-threonyl-[protein] + phosphate</text>
        <dbReference type="Rhea" id="RHEA:47004"/>
        <dbReference type="Rhea" id="RHEA-COMP:11060"/>
        <dbReference type="Rhea" id="RHEA-COMP:11605"/>
        <dbReference type="ChEBI" id="CHEBI:15377"/>
        <dbReference type="ChEBI" id="CHEBI:30013"/>
        <dbReference type="ChEBI" id="CHEBI:43474"/>
        <dbReference type="ChEBI" id="CHEBI:61977"/>
        <dbReference type="EC" id="3.1.3.16"/>
    </reaction>
</comment>
<feature type="region of interest" description="Disordered" evidence="13">
    <location>
        <begin position="17"/>
        <end position="38"/>
    </location>
</feature>
<keyword evidence="9" id="KW-0464">Manganese</keyword>
<evidence type="ECO:0000256" key="5">
    <source>
        <dbReference type="ARBA" id="ARBA00022723"/>
    </source>
</evidence>
<dbReference type="PANTHER" id="PTHR13832">
    <property type="entry name" value="PROTEIN PHOSPHATASE 2C"/>
    <property type="match status" value="1"/>
</dbReference>
<dbReference type="Proteomes" id="UP001189122">
    <property type="component" value="Unassembled WGS sequence"/>
</dbReference>
<evidence type="ECO:0000256" key="3">
    <source>
        <dbReference type="ARBA" id="ARBA00006702"/>
    </source>
</evidence>
<dbReference type="PANTHER" id="PTHR13832:SF684">
    <property type="entry name" value="PROTEIN PHOSPHATASE 2C 27-RELATED"/>
    <property type="match status" value="1"/>
</dbReference>
<dbReference type="SUPFAM" id="SSF81606">
    <property type="entry name" value="PP2C-like"/>
    <property type="match status" value="1"/>
</dbReference>
<evidence type="ECO:0000256" key="1">
    <source>
        <dbReference type="ARBA" id="ARBA00001936"/>
    </source>
</evidence>
<organism evidence="15">
    <name type="scientific">Spirodela intermedia</name>
    <name type="common">Intermediate duckweed</name>
    <dbReference type="NCBI Taxonomy" id="51605"/>
    <lineage>
        <taxon>Eukaryota</taxon>
        <taxon>Viridiplantae</taxon>
        <taxon>Streptophyta</taxon>
        <taxon>Embryophyta</taxon>
        <taxon>Tracheophyta</taxon>
        <taxon>Spermatophyta</taxon>
        <taxon>Magnoliopsida</taxon>
        <taxon>Liliopsida</taxon>
        <taxon>Araceae</taxon>
        <taxon>Lemnoideae</taxon>
        <taxon>Spirodela</taxon>
    </lineage>
</organism>
<comment type="similarity">
    <text evidence="3 12">Belongs to the PP2C family.</text>
</comment>
<accession>A0A7I8IVI7</accession>
<protein>
    <recommendedName>
        <fullName evidence="4">protein-serine/threonine phosphatase</fullName>
        <ecNumber evidence="4">3.1.3.16</ecNumber>
    </recommendedName>
</protein>
<dbReference type="InterPro" id="IPR000222">
    <property type="entry name" value="PP2C_BS"/>
</dbReference>
<dbReference type="PROSITE" id="PS01032">
    <property type="entry name" value="PPM_1"/>
    <property type="match status" value="1"/>
</dbReference>
<keyword evidence="16" id="KW-1185">Reference proteome</keyword>
<dbReference type="InterPro" id="IPR001932">
    <property type="entry name" value="PPM-type_phosphatase-like_dom"/>
</dbReference>
<dbReference type="GO" id="GO:0046872">
    <property type="term" value="F:metal ion binding"/>
    <property type="evidence" value="ECO:0007669"/>
    <property type="project" value="UniProtKB-KW"/>
</dbReference>
<evidence type="ECO:0000313" key="15">
    <source>
        <dbReference type="EMBL" id="CAA2621970.1"/>
    </source>
</evidence>
<keyword evidence="8 12" id="KW-0904">Protein phosphatase</keyword>
<comment type="cofactor">
    <cofactor evidence="2">
        <name>Mg(2+)</name>
        <dbReference type="ChEBI" id="CHEBI:18420"/>
    </cofactor>
</comment>
<evidence type="ECO:0000256" key="11">
    <source>
        <dbReference type="ARBA" id="ARBA00048336"/>
    </source>
</evidence>
<feature type="domain" description="PPM-type phosphatase" evidence="14">
    <location>
        <begin position="73"/>
        <end position="319"/>
    </location>
</feature>
<evidence type="ECO:0000256" key="9">
    <source>
        <dbReference type="ARBA" id="ARBA00023211"/>
    </source>
</evidence>
<dbReference type="EMBL" id="LR743593">
    <property type="protein sequence ID" value="CAA2621970.1"/>
    <property type="molecule type" value="Genomic_DNA"/>
</dbReference>
<evidence type="ECO:0000256" key="8">
    <source>
        <dbReference type="ARBA" id="ARBA00022912"/>
    </source>
</evidence>
<dbReference type="InterPro" id="IPR036457">
    <property type="entry name" value="PPM-type-like_dom_sf"/>
</dbReference>
<evidence type="ECO:0000256" key="6">
    <source>
        <dbReference type="ARBA" id="ARBA00022801"/>
    </source>
</evidence>
<dbReference type="SMART" id="SM00332">
    <property type="entry name" value="PP2Cc"/>
    <property type="match status" value="1"/>
</dbReference>
<evidence type="ECO:0000259" key="14">
    <source>
        <dbReference type="PROSITE" id="PS51746"/>
    </source>
</evidence>
<reference evidence="15 16" key="1">
    <citation type="submission" date="2019-12" db="EMBL/GenBank/DDBJ databases">
        <authorList>
            <person name="Scholz U."/>
            <person name="Mascher M."/>
            <person name="Fiebig A."/>
        </authorList>
    </citation>
    <scope>NUCLEOTIDE SEQUENCE</scope>
</reference>
<evidence type="ECO:0000313" key="16">
    <source>
        <dbReference type="Proteomes" id="UP001189122"/>
    </source>
</evidence>
<comment type="cofactor">
    <cofactor evidence="1">
        <name>Mn(2+)</name>
        <dbReference type="ChEBI" id="CHEBI:29035"/>
    </cofactor>
</comment>
<keyword evidence="6 12" id="KW-0378">Hydrolase</keyword>
<dbReference type="PROSITE" id="PS51746">
    <property type="entry name" value="PPM_2"/>
    <property type="match status" value="1"/>
</dbReference>
<proteinExistence type="inferred from homology"/>
<gene>
    <name evidence="15" type="ORF">SI7747_06008037</name>
</gene>
<name>A0A7I8IVI7_SPIIN</name>
<dbReference type="AlphaFoldDB" id="A0A7I8IVI7"/>
<evidence type="ECO:0000256" key="12">
    <source>
        <dbReference type="RuleBase" id="RU003465"/>
    </source>
</evidence>
<keyword evidence="5" id="KW-0479">Metal-binding</keyword>
<comment type="catalytic activity">
    <reaction evidence="10">
        <text>O-phospho-L-seryl-[protein] + H2O = L-seryl-[protein] + phosphate</text>
        <dbReference type="Rhea" id="RHEA:20629"/>
        <dbReference type="Rhea" id="RHEA-COMP:9863"/>
        <dbReference type="Rhea" id="RHEA-COMP:11604"/>
        <dbReference type="ChEBI" id="CHEBI:15377"/>
        <dbReference type="ChEBI" id="CHEBI:29999"/>
        <dbReference type="ChEBI" id="CHEBI:43474"/>
        <dbReference type="ChEBI" id="CHEBI:83421"/>
        <dbReference type="EC" id="3.1.3.16"/>
    </reaction>
</comment>
<dbReference type="Pfam" id="PF00481">
    <property type="entry name" value="PP2C"/>
    <property type="match status" value="1"/>
</dbReference>
<dbReference type="CDD" id="cd00143">
    <property type="entry name" value="PP2Cc"/>
    <property type="match status" value="1"/>
</dbReference>
<feature type="compositionally biased region" description="Polar residues" evidence="13">
    <location>
        <begin position="26"/>
        <end position="36"/>
    </location>
</feature>
<evidence type="ECO:0000256" key="13">
    <source>
        <dbReference type="SAM" id="MobiDB-lite"/>
    </source>
</evidence>
<dbReference type="EMBL" id="CACRZD030000006">
    <property type="protein sequence ID" value="CAA6661642.1"/>
    <property type="molecule type" value="Genomic_DNA"/>
</dbReference>
<sequence length="355" mass="38192">MGALSLSLSLAFNCSSSSPSLEPNFAPTQASSDISSPNPPTCPICENTVTQDVPLKGSEDNQKATGNYVPAIRHGEWADIGQRKYMEDTHVCIEDIAKKFGCRALDQCSVSFYGVFDGHGGKDAAHFVRDNLPRLIVEDAGFPLELEKVVARSFVEIDAQFAQTCSGQSLLVANAGDCRAVLSRAGTAVEMSKDHRPCCGIERMRVEALGGFIDGEYLNGEIGVTRALGDWHLDGIKSADGGPLIAEPEMKMITLGKDDEFLVIGSDGLWDVFTSQNAVDFARRRLQDHNDARACSRELVEEAIKRGADDNLTALVVCFQAEPPAAAAVQRSRVRRCISAEGLQSLRGLLGGGQD</sequence>
<evidence type="ECO:0000256" key="7">
    <source>
        <dbReference type="ARBA" id="ARBA00022842"/>
    </source>
</evidence>
<keyword evidence="7" id="KW-0460">Magnesium</keyword>
<dbReference type="InterPro" id="IPR015655">
    <property type="entry name" value="PP2C"/>
</dbReference>
<evidence type="ECO:0000256" key="4">
    <source>
        <dbReference type="ARBA" id="ARBA00013081"/>
    </source>
</evidence>
<dbReference type="GO" id="GO:0004722">
    <property type="term" value="F:protein serine/threonine phosphatase activity"/>
    <property type="evidence" value="ECO:0007669"/>
    <property type="project" value="UniProtKB-EC"/>
</dbReference>
<dbReference type="Gene3D" id="3.60.40.10">
    <property type="entry name" value="PPM-type phosphatase domain"/>
    <property type="match status" value="1"/>
</dbReference>
<evidence type="ECO:0000256" key="2">
    <source>
        <dbReference type="ARBA" id="ARBA00001946"/>
    </source>
</evidence>
<dbReference type="EC" id="3.1.3.16" evidence="4"/>
<evidence type="ECO:0000256" key="10">
    <source>
        <dbReference type="ARBA" id="ARBA00047761"/>
    </source>
</evidence>